<keyword evidence="3" id="KW-1185">Reference proteome</keyword>
<reference evidence="2 3" key="1">
    <citation type="submission" date="2009-10" db="EMBL/GenBank/DDBJ databases">
        <title>Complete sequence of chromosome of Ammonifex degensii KC4.</title>
        <authorList>
            <consortium name="US DOE Joint Genome Institute"/>
            <person name="Kerfeld C."/>
            <person name="Goodner B."/>
            <person name="Huber H."/>
            <person name="Stetter K."/>
            <person name="Lucas S."/>
            <person name="Copeland A."/>
            <person name="Lapidus A."/>
            <person name="Glavina del Rio T."/>
            <person name="Dalin E."/>
            <person name="Tice H."/>
            <person name="Bruce D."/>
            <person name="Goodwin L."/>
            <person name="Pitluck S."/>
            <person name="Saunders E."/>
            <person name="Brettin T."/>
            <person name="Detter J.C."/>
            <person name="Han C."/>
            <person name="Larimer F."/>
            <person name="Land M."/>
            <person name="Hauser L."/>
            <person name="Kyrpides N."/>
            <person name="Ovchinnikova G."/>
            <person name="Richardson P."/>
        </authorList>
    </citation>
    <scope>NUCLEOTIDE SEQUENCE [LARGE SCALE GENOMIC DNA]</scope>
    <source>
        <strain evidence="3">DSM 10501 / KC4</strain>
    </source>
</reference>
<dbReference type="Proteomes" id="UP000002620">
    <property type="component" value="Chromosome"/>
</dbReference>
<protein>
    <submittedName>
        <fullName evidence="2">Transcriptional regulator, XRE family</fullName>
    </submittedName>
</protein>
<dbReference type="PROSITE" id="PS50943">
    <property type="entry name" value="HTH_CROC1"/>
    <property type="match status" value="1"/>
</dbReference>
<dbReference type="KEGG" id="adg:Adeg_0019"/>
<dbReference type="STRING" id="429009.Adeg_0019"/>
<proteinExistence type="predicted"/>
<dbReference type="Pfam" id="PF01381">
    <property type="entry name" value="HTH_3"/>
    <property type="match status" value="1"/>
</dbReference>
<dbReference type="OrthoDB" id="1799189at2"/>
<dbReference type="eggNOG" id="COG1476">
    <property type="taxonomic scope" value="Bacteria"/>
</dbReference>
<dbReference type="HOGENOM" id="CLU_1792418_0_0_9"/>
<evidence type="ECO:0000313" key="2">
    <source>
        <dbReference type="EMBL" id="ACX51196.1"/>
    </source>
</evidence>
<evidence type="ECO:0000259" key="1">
    <source>
        <dbReference type="PROSITE" id="PS50943"/>
    </source>
</evidence>
<sequence>MPGQSETRHVARRIIEQAVLDALKGDQGALLFLARACDQDGYERYVFEVAGIDPQKVWDWVVKKLSTTPKERPETKLQALRRSYGLTLKELSRRVGISATFLGLLERGEKRASPATRELLAQHFNVPEHELFDPEGYARKGGNE</sequence>
<name>C9RA87_AMMDK</name>
<dbReference type="SUPFAM" id="SSF47413">
    <property type="entry name" value="lambda repressor-like DNA-binding domains"/>
    <property type="match status" value="1"/>
</dbReference>
<feature type="domain" description="HTH cro/C1-type" evidence="1">
    <location>
        <begin position="77"/>
        <end position="131"/>
    </location>
</feature>
<dbReference type="CDD" id="cd00093">
    <property type="entry name" value="HTH_XRE"/>
    <property type="match status" value="1"/>
</dbReference>
<evidence type="ECO:0000313" key="3">
    <source>
        <dbReference type="Proteomes" id="UP000002620"/>
    </source>
</evidence>
<dbReference type="EMBL" id="CP001785">
    <property type="protein sequence ID" value="ACX51196.1"/>
    <property type="molecule type" value="Genomic_DNA"/>
</dbReference>
<gene>
    <name evidence="2" type="ordered locus">Adeg_0019</name>
</gene>
<dbReference type="InterPro" id="IPR001387">
    <property type="entry name" value="Cro/C1-type_HTH"/>
</dbReference>
<dbReference type="AlphaFoldDB" id="C9RA87"/>
<dbReference type="RefSeq" id="WP_012818176.1">
    <property type="nucleotide sequence ID" value="NC_013385.1"/>
</dbReference>
<organism evidence="2 3">
    <name type="scientific">Ammonifex degensii (strain DSM 10501 / KC4)</name>
    <dbReference type="NCBI Taxonomy" id="429009"/>
    <lineage>
        <taxon>Bacteria</taxon>
        <taxon>Bacillati</taxon>
        <taxon>Bacillota</taxon>
        <taxon>Clostridia</taxon>
        <taxon>Thermoanaerobacterales</taxon>
        <taxon>Thermoanaerobacteraceae</taxon>
        <taxon>Ammonifex</taxon>
    </lineage>
</organism>
<dbReference type="Gene3D" id="1.10.260.40">
    <property type="entry name" value="lambda repressor-like DNA-binding domains"/>
    <property type="match status" value="1"/>
</dbReference>
<dbReference type="SMART" id="SM00530">
    <property type="entry name" value="HTH_XRE"/>
    <property type="match status" value="1"/>
</dbReference>
<dbReference type="GO" id="GO:0003677">
    <property type="term" value="F:DNA binding"/>
    <property type="evidence" value="ECO:0007669"/>
    <property type="project" value="InterPro"/>
</dbReference>
<accession>C9RA87</accession>
<dbReference type="InterPro" id="IPR010982">
    <property type="entry name" value="Lambda_DNA-bd_dom_sf"/>
</dbReference>